<evidence type="ECO:0000256" key="9">
    <source>
        <dbReference type="ARBA" id="ARBA00022777"/>
    </source>
</evidence>
<feature type="disulfide bond" evidence="15">
    <location>
        <begin position="495"/>
        <end position="507"/>
    </location>
</feature>
<keyword evidence="6" id="KW-0808">Transferase</keyword>
<feature type="compositionally biased region" description="Polar residues" evidence="17">
    <location>
        <begin position="151"/>
        <end position="163"/>
    </location>
</feature>
<comment type="caution">
    <text evidence="21">The sequence shown here is derived from an EMBL/GenBank/DDBJ whole genome shotgun (WGS) entry which is preliminary data.</text>
</comment>
<dbReference type="SMART" id="SM00220">
    <property type="entry name" value="S_TKc"/>
    <property type="match status" value="1"/>
</dbReference>
<reference evidence="21" key="1">
    <citation type="journal article" date="2023" name="Plant Biotechnol. J.">
        <title>Chromosome-level wild Hevea brasiliensis genome provides new tools for genomic-assisted breeding and valuable loci to elevate rubber yield.</title>
        <authorList>
            <person name="Cheng H."/>
            <person name="Song X."/>
            <person name="Hu Y."/>
            <person name="Wu T."/>
            <person name="Yang Q."/>
            <person name="An Z."/>
            <person name="Feng S."/>
            <person name="Deng Z."/>
            <person name="Wu W."/>
            <person name="Zeng X."/>
            <person name="Tu M."/>
            <person name="Wang X."/>
            <person name="Huang H."/>
        </authorList>
    </citation>
    <scope>NUCLEOTIDE SEQUENCE</scope>
    <source>
        <strain evidence="21">MT/VB/25A 57/8</strain>
    </source>
</reference>
<keyword evidence="15" id="KW-1015">Disulfide bond</keyword>
<feature type="domain" description="MSP" evidence="19">
    <location>
        <begin position="6"/>
        <end position="126"/>
    </location>
</feature>
<evidence type="ECO:0000256" key="13">
    <source>
        <dbReference type="ARBA" id="ARBA00047899"/>
    </source>
</evidence>
<dbReference type="PROSITE" id="PS50202">
    <property type="entry name" value="MSP"/>
    <property type="match status" value="1"/>
</dbReference>
<evidence type="ECO:0000256" key="6">
    <source>
        <dbReference type="ARBA" id="ARBA00022679"/>
    </source>
</evidence>
<dbReference type="Gene3D" id="2.60.40.10">
    <property type="entry name" value="Immunoglobulins"/>
    <property type="match status" value="1"/>
</dbReference>
<dbReference type="SUPFAM" id="SSF49354">
    <property type="entry name" value="PapD-like"/>
    <property type="match status" value="1"/>
</dbReference>
<dbReference type="InterPro" id="IPR001002">
    <property type="entry name" value="Chitin-bd_1"/>
</dbReference>
<dbReference type="PROSITE" id="PS50011">
    <property type="entry name" value="PROTEIN_KINASE_DOM"/>
    <property type="match status" value="1"/>
</dbReference>
<dbReference type="PROSITE" id="PS00774">
    <property type="entry name" value="CHITINASE_19_2"/>
    <property type="match status" value="1"/>
</dbReference>
<dbReference type="InterPro" id="IPR047117">
    <property type="entry name" value="PERK1-13-like"/>
</dbReference>
<protein>
    <recommendedName>
        <fullName evidence="2">non-specific serine/threonine protein kinase</fullName>
        <ecNumber evidence="2">2.7.11.1</ecNumber>
    </recommendedName>
</protein>
<dbReference type="Gene3D" id="3.30.60.10">
    <property type="entry name" value="Endochitinase-like"/>
    <property type="match status" value="1"/>
</dbReference>
<dbReference type="PANTHER" id="PTHR47982:SF40">
    <property type="entry name" value="NON-SPECIFIC SERINE_THREONINE PROTEIN KINASE"/>
    <property type="match status" value="1"/>
</dbReference>
<keyword evidence="11" id="KW-1133">Transmembrane helix</keyword>
<keyword evidence="4" id="KW-0723">Serine/threonine-protein kinase</keyword>
<evidence type="ECO:0000259" key="20">
    <source>
        <dbReference type="PROSITE" id="PS50941"/>
    </source>
</evidence>
<dbReference type="PROSITE" id="PS00773">
    <property type="entry name" value="CHITINASE_19_1"/>
    <property type="match status" value="1"/>
</dbReference>
<dbReference type="CDD" id="cd00325">
    <property type="entry name" value="chitinase_GH19"/>
    <property type="match status" value="1"/>
</dbReference>
<evidence type="ECO:0000256" key="16">
    <source>
        <dbReference type="PROSITE-ProRule" id="PRU10141"/>
    </source>
</evidence>
<dbReference type="PANTHER" id="PTHR47982">
    <property type="entry name" value="PROLINE-RICH RECEPTOR-LIKE PROTEIN KINASE PERK4"/>
    <property type="match status" value="1"/>
</dbReference>
<feature type="binding site" evidence="16">
    <location>
        <position position="237"/>
    </location>
    <ligand>
        <name>ATP</name>
        <dbReference type="ChEBI" id="CHEBI:30616"/>
    </ligand>
</feature>
<evidence type="ECO:0000256" key="8">
    <source>
        <dbReference type="ARBA" id="ARBA00022741"/>
    </source>
</evidence>
<dbReference type="PROSITE" id="PS50941">
    <property type="entry name" value="CHIT_BIND_I_2"/>
    <property type="match status" value="1"/>
</dbReference>
<evidence type="ECO:0000256" key="14">
    <source>
        <dbReference type="ARBA" id="ARBA00048679"/>
    </source>
</evidence>
<evidence type="ECO:0000256" key="2">
    <source>
        <dbReference type="ARBA" id="ARBA00012513"/>
    </source>
</evidence>
<evidence type="ECO:0000256" key="5">
    <source>
        <dbReference type="ARBA" id="ARBA00022669"/>
    </source>
</evidence>
<accession>A0ABQ9NFW1</accession>
<dbReference type="InterPro" id="IPR008271">
    <property type="entry name" value="Ser/Thr_kinase_AS"/>
</dbReference>
<evidence type="ECO:0000259" key="18">
    <source>
        <dbReference type="PROSITE" id="PS50011"/>
    </source>
</evidence>
<dbReference type="SUPFAM" id="SSF53955">
    <property type="entry name" value="Lysozyme-like"/>
    <property type="match status" value="1"/>
</dbReference>
<evidence type="ECO:0000313" key="22">
    <source>
        <dbReference type="Proteomes" id="UP001174677"/>
    </source>
</evidence>
<dbReference type="Pfam" id="PF00069">
    <property type="entry name" value="Pkinase"/>
    <property type="match status" value="1"/>
</dbReference>
<evidence type="ECO:0000256" key="1">
    <source>
        <dbReference type="ARBA" id="ARBA00004162"/>
    </source>
</evidence>
<keyword evidence="5 15" id="KW-0147">Chitin-binding</keyword>
<dbReference type="SUPFAM" id="SSF56112">
    <property type="entry name" value="Protein kinase-like (PK-like)"/>
    <property type="match status" value="1"/>
</dbReference>
<organism evidence="21 22">
    <name type="scientific">Hevea brasiliensis</name>
    <name type="common">Para rubber tree</name>
    <name type="synonym">Siphonia brasiliensis</name>
    <dbReference type="NCBI Taxonomy" id="3981"/>
    <lineage>
        <taxon>Eukaryota</taxon>
        <taxon>Viridiplantae</taxon>
        <taxon>Streptophyta</taxon>
        <taxon>Embryophyta</taxon>
        <taxon>Tracheophyta</taxon>
        <taxon>Spermatophyta</taxon>
        <taxon>Magnoliopsida</taxon>
        <taxon>eudicotyledons</taxon>
        <taxon>Gunneridae</taxon>
        <taxon>Pentapetalae</taxon>
        <taxon>rosids</taxon>
        <taxon>fabids</taxon>
        <taxon>Malpighiales</taxon>
        <taxon>Euphorbiaceae</taxon>
        <taxon>Crotonoideae</taxon>
        <taxon>Micrandreae</taxon>
        <taxon>Hevea</taxon>
    </lineage>
</organism>
<feature type="region of interest" description="Disordered" evidence="17">
    <location>
        <begin position="130"/>
        <end position="178"/>
    </location>
</feature>
<keyword evidence="3" id="KW-1003">Cell membrane</keyword>
<keyword evidence="7" id="KW-0812">Transmembrane</keyword>
<evidence type="ECO:0000256" key="7">
    <source>
        <dbReference type="ARBA" id="ARBA00022692"/>
    </source>
</evidence>
<dbReference type="SUPFAM" id="SSF57016">
    <property type="entry name" value="Plant lectins/antimicrobial peptides"/>
    <property type="match status" value="1"/>
</dbReference>
<dbReference type="EC" id="2.7.11.1" evidence="2"/>
<evidence type="ECO:0000256" key="3">
    <source>
        <dbReference type="ARBA" id="ARBA00022475"/>
    </source>
</evidence>
<proteinExistence type="predicted"/>
<evidence type="ECO:0000256" key="10">
    <source>
        <dbReference type="ARBA" id="ARBA00022840"/>
    </source>
</evidence>
<dbReference type="InterPro" id="IPR008962">
    <property type="entry name" value="PapD-like_sf"/>
</dbReference>
<feature type="domain" description="Protein kinase" evidence="18">
    <location>
        <begin position="209"/>
        <end position="475"/>
    </location>
</feature>
<dbReference type="InterPro" id="IPR000719">
    <property type="entry name" value="Prot_kinase_dom"/>
</dbReference>
<evidence type="ECO:0000256" key="11">
    <source>
        <dbReference type="ARBA" id="ARBA00022989"/>
    </source>
</evidence>
<evidence type="ECO:0000256" key="12">
    <source>
        <dbReference type="ARBA" id="ARBA00023136"/>
    </source>
</evidence>
<name>A0ABQ9NFW1_HEVBR</name>
<feature type="disulfide bond" evidence="15">
    <location>
        <begin position="486"/>
        <end position="501"/>
    </location>
</feature>
<dbReference type="Pfam" id="PF00635">
    <property type="entry name" value="Motile_Sperm"/>
    <property type="match status" value="1"/>
</dbReference>
<dbReference type="InterPro" id="IPR011009">
    <property type="entry name" value="Kinase-like_dom_sf"/>
</dbReference>
<feature type="disulfide bond" evidence="15">
    <location>
        <begin position="500"/>
        <end position="514"/>
    </location>
</feature>
<dbReference type="Gene3D" id="1.10.530.10">
    <property type="match status" value="1"/>
</dbReference>
<feature type="disulfide bond" evidence="15">
    <location>
        <begin position="518"/>
        <end position="522"/>
    </location>
</feature>
<keyword evidence="9" id="KW-0418">Kinase</keyword>
<evidence type="ECO:0000256" key="4">
    <source>
        <dbReference type="ARBA" id="ARBA00022527"/>
    </source>
</evidence>
<dbReference type="InterPro" id="IPR000535">
    <property type="entry name" value="MSP_dom"/>
</dbReference>
<dbReference type="Gene3D" id="1.10.510.10">
    <property type="entry name" value="Transferase(Phosphotransferase) domain 1"/>
    <property type="match status" value="1"/>
</dbReference>
<dbReference type="InterPro" id="IPR013783">
    <property type="entry name" value="Ig-like_fold"/>
</dbReference>
<feature type="domain" description="Chitin-binding type-1" evidence="20">
    <location>
        <begin position="483"/>
        <end position="524"/>
    </location>
</feature>
<dbReference type="PROSITE" id="PS00107">
    <property type="entry name" value="PROTEIN_KINASE_ATP"/>
    <property type="match status" value="1"/>
</dbReference>
<feature type="compositionally biased region" description="Low complexity" evidence="17">
    <location>
        <begin position="133"/>
        <end position="146"/>
    </location>
</feature>
<dbReference type="InterPro" id="IPR036861">
    <property type="entry name" value="Endochitinase-like_sf"/>
</dbReference>
<comment type="catalytic activity">
    <reaction evidence="13">
        <text>L-threonyl-[protein] + ATP = O-phospho-L-threonyl-[protein] + ADP + H(+)</text>
        <dbReference type="Rhea" id="RHEA:46608"/>
        <dbReference type="Rhea" id="RHEA-COMP:11060"/>
        <dbReference type="Rhea" id="RHEA-COMP:11605"/>
        <dbReference type="ChEBI" id="CHEBI:15378"/>
        <dbReference type="ChEBI" id="CHEBI:30013"/>
        <dbReference type="ChEBI" id="CHEBI:30616"/>
        <dbReference type="ChEBI" id="CHEBI:61977"/>
        <dbReference type="ChEBI" id="CHEBI:456216"/>
        <dbReference type="EC" id="2.7.11.1"/>
    </reaction>
</comment>
<comment type="subcellular location">
    <subcellularLocation>
        <location evidence="1">Cell membrane</location>
        <topology evidence="1">Single-pass membrane protein</topology>
    </subcellularLocation>
</comment>
<keyword evidence="10 16" id="KW-0067">ATP-binding</keyword>
<evidence type="ECO:0000256" key="17">
    <source>
        <dbReference type="SAM" id="MobiDB-lite"/>
    </source>
</evidence>
<dbReference type="PROSITE" id="PS00108">
    <property type="entry name" value="PROTEIN_KINASE_ST"/>
    <property type="match status" value="1"/>
</dbReference>
<evidence type="ECO:0000256" key="15">
    <source>
        <dbReference type="PROSITE-ProRule" id="PRU00261"/>
    </source>
</evidence>
<dbReference type="Pfam" id="PF00182">
    <property type="entry name" value="Glyco_hydro_19"/>
    <property type="match status" value="1"/>
</dbReference>
<dbReference type="Proteomes" id="UP001174677">
    <property type="component" value="Chromosome 1"/>
</dbReference>
<dbReference type="InterPro" id="IPR000726">
    <property type="entry name" value="Glyco_hydro_19_cat"/>
</dbReference>
<dbReference type="Gene3D" id="3.30.20.10">
    <property type="entry name" value="Endochitinase, domain 2"/>
    <property type="match status" value="1"/>
</dbReference>
<gene>
    <name evidence="21" type="ORF">P3X46_001406</name>
</gene>
<keyword evidence="8 16" id="KW-0547">Nucleotide-binding</keyword>
<dbReference type="Gene3D" id="3.30.200.20">
    <property type="entry name" value="Phosphorylase Kinase, domain 1"/>
    <property type="match status" value="1"/>
</dbReference>
<evidence type="ECO:0000259" key="19">
    <source>
        <dbReference type="PROSITE" id="PS50202"/>
    </source>
</evidence>
<dbReference type="CDD" id="cd06921">
    <property type="entry name" value="ChtBD1_GH19_hevein"/>
    <property type="match status" value="1"/>
</dbReference>
<dbReference type="InterPro" id="IPR017441">
    <property type="entry name" value="Protein_kinase_ATP_BS"/>
</dbReference>
<dbReference type="SMART" id="SM00270">
    <property type="entry name" value="ChtBD1"/>
    <property type="match status" value="1"/>
</dbReference>
<keyword evidence="22" id="KW-1185">Reference proteome</keyword>
<sequence length="778" mass="85522">MDTGYVLSVEPQELQFPFELRKQISCSLHLLNKSENYVAFKVMTTNRKQYRVRPNAGVVPPRSTCDVRVTMQAQTEAPPDMQCKDKFLLRSVVASPGATAMDVNAEMFNKEAGHHVEECKFKVVYVAPPRPPSSVREGSEEGSSPRASVSDDGSLSASVQTSVIKPRPKDDPANGSGERLLTAFPSGMPSNIGPTQYSYEQLSKATGYFSNKYLLGQGGFGQVYKGDLHGEILAIKKLCYFQEQTREELVHEIAVINSVRHCNLVKLLGYCIEGGNALLVLEYCLNKSLRFHLHGGGKEILDWPTRMKIAIGSAKGLEYLHEHSSPRIIHRDIKPDNILLNINFEPKIADFGLALFFPNTVTHISRSIAGTEVYIDPEYSRRVSSNSDVYSFGVVLLELITGREPKYQGIDIVSWAKARIGHALNGQYTDFVDSNLQSYDRSEMEWMISCAAVCVYNPFESRPQMKEIVRALEGYGPPKDKAAEQCGWQAGGALCPGGLCCSQYGWCANTPEYCGSGCQSQCDGGGGGEDGGIDLGSIISRSTFEEMLKHRNDAACPAKGFYTYDAFISAAKAFPAFGTTGDVDTRKREIAAFFGQTSHATTGGWPTAPDGPYAWGYCYKEELNQASSYCSPSPAYPCAPGKKYYGRGPIQLSWNYNYGQCGQALGLDLLNNPDLVATDRVISFKAAIWFWMTPQFPKPSCHDVITGQWSPTGHDISAGRAPGYGVITNIINGGLECGRGWDARVEDRIGFYKRYCDMFGVGYGSNLDCYNQKPFGLG</sequence>
<evidence type="ECO:0000313" key="21">
    <source>
        <dbReference type="EMBL" id="KAJ9190178.1"/>
    </source>
</evidence>
<keyword evidence="12" id="KW-0472">Membrane</keyword>
<comment type="catalytic activity">
    <reaction evidence="14">
        <text>L-seryl-[protein] + ATP = O-phospho-L-seryl-[protein] + ADP + H(+)</text>
        <dbReference type="Rhea" id="RHEA:17989"/>
        <dbReference type="Rhea" id="RHEA-COMP:9863"/>
        <dbReference type="Rhea" id="RHEA-COMP:11604"/>
        <dbReference type="ChEBI" id="CHEBI:15378"/>
        <dbReference type="ChEBI" id="CHEBI:29999"/>
        <dbReference type="ChEBI" id="CHEBI:30616"/>
        <dbReference type="ChEBI" id="CHEBI:83421"/>
        <dbReference type="ChEBI" id="CHEBI:456216"/>
        <dbReference type="EC" id="2.7.11.1"/>
    </reaction>
</comment>
<dbReference type="InterPro" id="IPR023346">
    <property type="entry name" value="Lysozyme-like_dom_sf"/>
</dbReference>
<dbReference type="EMBL" id="JARPOI010000001">
    <property type="protein sequence ID" value="KAJ9190178.1"/>
    <property type="molecule type" value="Genomic_DNA"/>
</dbReference>
<dbReference type="Pfam" id="PF00187">
    <property type="entry name" value="Chitin_bind_1"/>
    <property type="match status" value="1"/>
</dbReference>